<evidence type="ECO:0000256" key="1">
    <source>
        <dbReference type="SAM" id="MobiDB-lite"/>
    </source>
</evidence>
<dbReference type="EMBL" id="PGFH01000002">
    <property type="protein sequence ID" value="PJJ78699.1"/>
    <property type="molecule type" value="Genomic_DNA"/>
</dbReference>
<evidence type="ECO:0000313" key="3">
    <source>
        <dbReference type="Proteomes" id="UP000231742"/>
    </source>
</evidence>
<comment type="caution">
    <text evidence="2">The sequence shown here is derived from an EMBL/GenBank/DDBJ whole genome shotgun (WGS) entry which is preliminary data.</text>
</comment>
<dbReference type="Gene3D" id="1.20.910.10">
    <property type="entry name" value="Heme oxygenase-like"/>
    <property type="match status" value="1"/>
</dbReference>
<dbReference type="SUPFAM" id="SSF48613">
    <property type="entry name" value="Heme oxygenase-like"/>
    <property type="match status" value="1"/>
</dbReference>
<sequence>MNPTENSPALETTPHNGSVAEANTTTVTAKPGDGSRLCENWHDEEIEPRGPISELLLAAFANQAAPPTIDGLADEVASAIASGRDLVRDDDVQLALYLLYGLSYGRVVDNGDQWEWHPDTVAARLDLERAFEAQLRELVPTTELPNAAAEDVAQALFALTAPDPDAGPSLSRHVAKSLTHEQAIEFMVQRSIYTLKEADPHSWAIPRLTGRAKAALVEIQADEYGNGRRERMHSELFARSMRGIGLDSRYGTYVNFAPAITLASFNMISLFGMNRRLRGAIAGHLAAFEMTSSIPNGLYARGFRRLGFDESVTEYFDEHVEADAVHEQIAARDLAGGLAESEPALLSEIFFGARACLLIDEWVGDHILESWVAEKSSLRKPFPFEAVLADRDGGTASPADAEVGAGR</sequence>
<feature type="region of interest" description="Disordered" evidence="1">
    <location>
        <begin position="1"/>
        <end position="34"/>
    </location>
</feature>
<proteinExistence type="predicted"/>
<name>A0A2M9D3D2_9MICO</name>
<dbReference type="AlphaFoldDB" id="A0A2M9D3D2"/>
<feature type="compositionally biased region" description="Polar residues" evidence="1">
    <location>
        <begin position="1"/>
        <end position="28"/>
    </location>
</feature>
<reference evidence="2 3" key="1">
    <citation type="submission" date="2017-11" db="EMBL/GenBank/DDBJ databases">
        <title>Genomic Encyclopedia of Archaeal and Bacterial Type Strains, Phase II (KMG-II): From Individual Species to Whole Genera.</title>
        <authorList>
            <person name="Goeker M."/>
        </authorList>
    </citation>
    <scope>NUCLEOTIDE SEQUENCE [LARGE SCALE GENOMIC DNA]</scope>
    <source>
        <strain evidence="2 3">DSM 16400</strain>
    </source>
</reference>
<organism evidence="2 3">
    <name type="scientific">Salinibacterium amurskyense</name>
    <dbReference type="NCBI Taxonomy" id="205941"/>
    <lineage>
        <taxon>Bacteria</taxon>
        <taxon>Bacillati</taxon>
        <taxon>Actinomycetota</taxon>
        <taxon>Actinomycetes</taxon>
        <taxon>Micrococcales</taxon>
        <taxon>Microbacteriaceae</taxon>
        <taxon>Salinibacterium</taxon>
    </lineage>
</organism>
<dbReference type="SMART" id="SM01236">
    <property type="entry name" value="Haem_oxygenase_2"/>
    <property type="match status" value="1"/>
</dbReference>
<dbReference type="Pfam" id="PF14518">
    <property type="entry name" value="Haem_oxygenas_2"/>
    <property type="match status" value="1"/>
</dbReference>
<accession>A0A2M9D3D2</accession>
<dbReference type="RefSeq" id="WP_189621946.1">
    <property type="nucleotide sequence ID" value="NZ_BMZU01000003.1"/>
</dbReference>
<keyword evidence="3" id="KW-1185">Reference proteome</keyword>
<evidence type="ECO:0000313" key="2">
    <source>
        <dbReference type="EMBL" id="PJJ78699.1"/>
    </source>
</evidence>
<dbReference type="InterPro" id="IPR016084">
    <property type="entry name" value="Haem_Oase-like_multi-hlx"/>
</dbReference>
<dbReference type="Proteomes" id="UP000231742">
    <property type="component" value="Unassembled WGS sequence"/>
</dbReference>
<gene>
    <name evidence="2" type="ORF">CLV85_2277</name>
</gene>
<protein>
    <submittedName>
        <fullName evidence="2">Heme oxygenase-like protein</fullName>
    </submittedName>
</protein>